<dbReference type="Proteomes" id="UP001231649">
    <property type="component" value="Chromosome 13"/>
</dbReference>
<proteinExistence type="predicted"/>
<dbReference type="EMBL" id="CM056789">
    <property type="protein sequence ID" value="KAJ8718579.1"/>
    <property type="molecule type" value="Genomic_DNA"/>
</dbReference>
<protein>
    <submittedName>
        <fullName evidence="1">Uncharacterized protein</fullName>
    </submittedName>
</protein>
<reference evidence="1" key="1">
    <citation type="submission" date="2023-03" db="EMBL/GenBank/DDBJ databases">
        <title>Chromosome-level genomes of two armyworms, Mythimna separata and Mythimna loreyi, provide insights into the biosynthesis and reception of sex pheromones.</title>
        <authorList>
            <person name="Zhao H."/>
        </authorList>
    </citation>
    <scope>NUCLEOTIDE SEQUENCE</scope>
    <source>
        <strain evidence="1">BeijingLab</strain>
    </source>
</reference>
<comment type="caution">
    <text evidence="1">The sequence shown here is derived from an EMBL/GenBank/DDBJ whole genome shotgun (WGS) entry which is preliminary data.</text>
</comment>
<organism evidence="1 2">
    <name type="scientific">Mythimna loreyi</name>
    <dbReference type="NCBI Taxonomy" id="667449"/>
    <lineage>
        <taxon>Eukaryota</taxon>
        <taxon>Metazoa</taxon>
        <taxon>Ecdysozoa</taxon>
        <taxon>Arthropoda</taxon>
        <taxon>Hexapoda</taxon>
        <taxon>Insecta</taxon>
        <taxon>Pterygota</taxon>
        <taxon>Neoptera</taxon>
        <taxon>Endopterygota</taxon>
        <taxon>Lepidoptera</taxon>
        <taxon>Glossata</taxon>
        <taxon>Ditrysia</taxon>
        <taxon>Noctuoidea</taxon>
        <taxon>Noctuidae</taxon>
        <taxon>Noctuinae</taxon>
        <taxon>Hadenini</taxon>
        <taxon>Mythimna</taxon>
    </lineage>
</organism>
<accession>A0ACC2QP43</accession>
<evidence type="ECO:0000313" key="2">
    <source>
        <dbReference type="Proteomes" id="UP001231649"/>
    </source>
</evidence>
<sequence>MDGSTVDHSDSDSGESWTLLEHSPVNADDAPEFAENNQTLEQITAEAHIDKDEDTDGISVISDSEPESPSPCDMNYDKCPLIESRPTELSNPQFISVNTLPLNINDHHESIRSEDDFLGENTGKHKTYVHRRNKRLSTVLNIIMLGSVITAAGVAIGHMWGARNECSMQTTPSINKILSNLYKLQEENAYLRNKLKELTLVNSIQMQQRKLNAEKIPFKQHRCKKIYEEPLNSKNTERFTKCIDDENNNIDKNVNSHMVQPEYEKEFLTDIEKLKNIYQQNKSWLDDEVARRMKAEEQTLKLMKTPLSSITEEQKGLQEDTVKDQPDNHISKLKSGADADLVQLESNHNNDVTLNKSPPAQKVTYADSLKSVHNIQKRDTDAISGTVMENKDHMIKRKNKKEHDTTFDILSEEEFKKDDRYVGPKMKQDKKKRDRQKLHKKQKRRNKYEQWEMKGGYLKDYDEFSITSSQENEYILKKPDRNIFSRDFEKKNYINQFSDMNDSQNNNEKTQNKNEKQPAKDDKAGGKTKKSEELNWYDKRAVLRTEARKRLEHELFGETSPNNAGWYFRRVQRREQCRAKADNSTHKKLSRRNLNFKMKH</sequence>
<keyword evidence="2" id="KW-1185">Reference proteome</keyword>
<gene>
    <name evidence="1" type="ORF">PYW08_002816</name>
</gene>
<evidence type="ECO:0000313" key="1">
    <source>
        <dbReference type="EMBL" id="KAJ8718579.1"/>
    </source>
</evidence>
<name>A0ACC2QP43_9NEOP</name>